<reference evidence="3 4" key="1">
    <citation type="submission" date="2018-07" db="EMBL/GenBank/DDBJ databases">
        <title>Desertimonas flava gen. nov. sp. nov.</title>
        <authorList>
            <person name="Liu S."/>
        </authorList>
    </citation>
    <scope>NUCLEOTIDE SEQUENCE [LARGE SCALE GENOMIC DNA]</scope>
    <source>
        <strain evidence="3 4">16Sb5-5</strain>
    </source>
</reference>
<feature type="compositionally biased region" description="Low complexity" evidence="1">
    <location>
        <begin position="75"/>
        <end position="84"/>
    </location>
</feature>
<protein>
    <submittedName>
        <fullName evidence="3">ArsR family transcriptional regulator</fullName>
    </submittedName>
</protein>
<dbReference type="SUPFAM" id="SSF46785">
    <property type="entry name" value="Winged helix' DNA-binding domain"/>
    <property type="match status" value="1"/>
</dbReference>
<evidence type="ECO:0000313" key="3">
    <source>
        <dbReference type="EMBL" id="RCK70434.1"/>
    </source>
</evidence>
<gene>
    <name evidence="3" type="ORF">DT076_07270</name>
</gene>
<proteinExistence type="predicted"/>
<dbReference type="EMBL" id="QOUI01000003">
    <property type="protein sequence ID" value="RCK70434.1"/>
    <property type="molecule type" value="Genomic_DNA"/>
</dbReference>
<evidence type="ECO:0000256" key="1">
    <source>
        <dbReference type="SAM" id="MobiDB-lite"/>
    </source>
</evidence>
<evidence type="ECO:0000313" key="4">
    <source>
        <dbReference type="Proteomes" id="UP000252770"/>
    </source>
</evidence>
<dbReference type="GO" id="GO:0003700">
    <property type="term" value="F:DNA-binding transcription factor activity"/>
    <property type="evidence" value="ECO:0007669"/>
    <property type="project" value="InterPro"/>
</dbReference>
<dbReference type="AlphaFoldDB" id="A0A367YX39"/>
<accession>A0A367YX39</accession>
<dbReference type="InterPro" id="IPR036390">
    <property type="entry name" value="WH_DNA-bd_sf"/>
</dbReference>
<evidence type="ECO:0000259" key="2">
    <source>
        <dbReference type="SMART" id="SM00347"/>
    </source>
</evidence>
<dbReference type="PANTHER" id="PTHR37318:SF1">
    <property type="entry name" value="BSL7504 PROTEIN"/>
    <property type="match status" value="1"/>
</dbReference>
<feature type="compositionally biased region" description="Basic and acidic residues" evidence="1">
    <location>
        <begin position="105"/>
        <end position="118"/>
    </location>
</feature>
<sequence length="237" mass="25416">MAHRSRRRRRRAGRRRGGRPGPGLAVGAGRARRGGAVGSTSPAPPAGLVGPGRLRTGRRWRGAGRGGLPRRPARRACGGLARPPHLQRARRRRRGPGRLPGRLPASREHRGGCAREDAVSAEADDPEGASTRLDPLLHEPARLTLLATLAPAEYVEFSALLRLVGVSKSALSKHVSALAEAGIVVVTNAPTDKRVRRIALSEQGRRSFDAYLRRLEQIVRSARGPVRPAAAEHDGGR</sequence>
<organism evidence="3 4">
    <name type="scientific">Desertihabitans brevis</name>
    <dbReference type="NCBI Taxonomy" id="2268447"/>
    <lineage>
        <taxon>Bacteria</taxon>
        <taxon>Bacillati</taxon>
        <taxon>Actinomycetota</taxon>
        <taxon>Actinomycetes</taxon>
        <taxon>Propionibacteriales</taxon>
        <taxon>Propionibacteriaceae</taxon>
        <taxon>Desertihabitans</taxon>
    </lineage>
</organism>
<feature type="domain" description="HTH marR-type" evidence="2">
    <location>
        <begin position="131"/>
        <end position="231"/>
    </location>
</feature>
<dbReference type="Gene3D" id="1.10.10.10">
    <property type="entry name" value="Winged helix-like DNA-binding domain superfamily/Winged helix DNA-binding domain"/>
    <property type="match status" value="1"/>
</dbReference>
<dbReference type="PANTHER" id="PTHR37318">
    <property type="entry name" value="BSL7504 PROTEIN"/>
    <property type="match status" value="1"/>
</dbReference>
<feature type="compositionally biased region" description="Basic residues" evidence="1">
    <location>
        <begin position="1"/>
        <end position="18"/>
    </location>
</feature>
<feature type="region of interest" description="Disordered" evidence="1">
    <location>
        <begin position="1"/>
        <end position="133"/>
    </location>
</feature>
<dbReference type="SMART" id="SM00347">
    <property type="entry name" value="HTH_MARR"/>
    <property type="match status" value="1"/>
</dbReference>
<dbReference type="InterPro" id="IPR000835">
    <property type="entry name" value="HTH_MarR-typ"/>
</dbReference>
<keyword evidence="4" id="KW-1185">Reference proteome</keyword>
<name>A0A367YX39_9ACTN</name>
<dbReference type="InterPro" id="IPR036388">
    <property type="entry name" value="WH-like_DNA-bd_sf"/>
</dbReference>
<dbReference type="Pfam" id="PF13601">
    <property type="entry name" value="HTH_34"/>
    <property type="match status" value="1"/>
</dbReference>
<dbReference type="InterPro" id="IPR011991">
    <property type="entry name" value="ArsR-like_HTH"/>
</dbReference>
<comment type="caution">
    <text evidence="3">The sequence shown here is derived from an EMBL/GenBank/DDBJ whole genome shotgun (WGS) entry which is preliminary data.</text>
</comment>
<dbReference type="Proteomes" id="UP000252770">
    <property type="component" value="Unassembled WGS sequence"/>
</dbReference>
<feature type="compositionally biased region" description="Basic residues" evidence="1">
    <location>
        <begin position="85"/>
        <end position="96"/>
    </location>
</feature>
<dbReference type="InterPro" id="IPR027395">
    <property type="entry name" value="WH_DNA-bd_dom"/>
</dbReference>
<dbReference type="CDD" id="cd00090">
    <property type="entry name" value="HTH_ARSR"/>
    <property type="match status" value="1"/>
</dbReference>